<dbReference type="KEGG" id="tbi:Tbis_0880"/>
<dbReference type="AlphaFoldDB" id="D6Y709"/>
<keyword evidence="5" id="KW-1185">Reference proteome</keyword>
<name>D6Y709_THEBD</name>
<evidence type="ECO:0000259" key="3">
    <source>
        <dbReference type="PROSITE" id="PS51677"/>
    </source>
</evidence>
<dbReference type="OrthoDB" id="2795102at2"/>
<gene>
    <name evidence="4" type="ordered locus">Tbis_0880</name>
</gene>
<dbReference type="SUPFAM" id="SSF88713">
    <property type="entry name" value="Glycoside hydrolase/deacetylase"/>
    <property type="match status" value="1"/>
</dbReference>
<dbReference type="CDD" id="cd10967">
    <property type="entry name" value="CE4_GLA_like_6s"/>
    <property type="match status" value="1"/>
</dbReference>
<feature type="chain" id="PRO_5003090897" evidence="2">
    <location>
        <begin position="28"/>
        <end position="271"/>
    </location>
</feature>
<evidence type="ECO:0000313" key="5">
    <source>
        <dbReference type="Proteomes" id="UP000006640"/>
    </source>
</evidence>
<organism evidence="4 5">
    <name type="scientific">Thermobispora bispora (strain ATCC 19993 / DSM 43833 / CBS 139.67 / JCM 10125 / KCTC 9307 / NBRC 14880 / R51)</name>
    <dbReference type="NCBI Taxonomy" id="469371"/>
    <lineage>
        <taxon>Bacteria</taxon>
        <taxon>Bacillati</taxon>
        <taxon>Actinomycetota</taxon>
        <taxon>Actinomycetes</taxon>
        <taxon>Streptosporangiales</taxon>
        <taxon>Streptosporangiaceae</taxon>
        <taxon>Thermobispora</taxon>
    </lineage>
</organism>
<sequence>MWSWIKKASTVSLAAALAAGIPAAASAEPAAARQTVVALTFDDGTADHARVAKMLRERGLRGTFYVNSGRLGRRGYLTAADLRSMAKAGHEIGGHTREHVRLAHLSPDQQRRQICEDRRALFRLGLKVRSFAYPFGNFDQTSRELAMYCGYTSARGINGLYRPDTCRSCPYAETIPPADLALVRTTSQTRMPRTARNLAASVTRAQAHGGGLVTFVFHRIRDDKRDQYATSPKEFTRFIDWLARQQKAKKVVVKPLGEVVGGRVWPVPGDS</sequence>
<dbReference type="InterPro" id="IPR051398">
    <property type="entry name" value="Polysacch_Deacetylase"/>
</dbReference>
<dbReference type="PANTHER" id="PTHR34216">
    <property type="match status" value="1"/>
</dbReference>
<dbReference type="Proteomes" id="UP000006640">
    <property type="component" value="Chromosome"/>
</dbReference>
<dbReference type="Gene3D" id="3.20.20.370">
    <property type="entry name" value="Glycoside hydrolase/deacetylase"/>
    <property type="match status" value="1"/>
</dbReference>
<dbReference type="RefSeq" id="WP_013131137.1">
    <property type="nucleotide sequence ID" value="NC_014165.1"/>
</dbReference>
<proteinExistence type="predicted"/>
<keyword evidence="1 2" id="KW-0732">Signal</keyword>
<feature type="domain" description="NodB homology" evidence="3">
    <location>
        <begin position="35"/>
        <end position="271"/>
    </location>
</feature>
<protein>
    <submittedName>
        <fullName evidence="4">Polysaccharide deacetylase</fullName>
    </submittedName>
</protein>
<dbReference type="GO" id="GO:0005975">
    <property type="term" value="P:carbohydrate metabolic process"/>
    <property type="evidence" value="ECO:0007669"/>
    <property type="project" value="InterPro"/>
</dbReference>
<evidence type="ECO:0000313" key="4">
    <source>
        <dbReference type="EMBL" id="ADG87604.1"/>
    </source>
</evidence>
<dbReference type="Pfam" id="PF01522">
    <property type="entry name" value="Polysacc_deac_1"/>
    <property type="match status" value="1"/>
</dbReference>
<dbReference type="InterPro" id="IPR011330">
    <property type="entry name" value="Glyco_hydro/deAcase_b/a-brl"/>
</dbReference>
<dbReference type="PROSITE" id="PS51677">
    <property type="entry name" value="NODB"/>
    <property type="match status" value="1"/>
</dbReference>
<evidence type="ECO:0000256" key="1">
    <source>
        <dbReference type="ARBA" id="ARBA00022729"/>
    </source>
</evidence>
<dbReference type="STRING" id="469371.Tbis_0880"/>
<accession>D6Y709</accession>
<dbReference type="EMBL" id="CP001874">
    <property type="protein sequence ID" value="ADG87604.1"/>
    <property type="molecule type" value="Genomic_DNA"/>
</dbReference>
<dbReference type="InterPro" id="IPR002509">
    <property type="entry name" value="NODB_dom"/>
</dbReference>
<feature type="signal peptide" evidence="2">
    <location>
        <begin position="1"/>
        <end position="27"/>
    </location>
</feature>
<evidence type="ECO:0000256" key="2">
    <source>
        <dbReference type="SAM" id="SignalP"/>
    </source>
</evidence>
<dbReference type="PANTHER" id="PTHR34216:SF11">
    <property type="entry name" value="CHITOOLIGOSACCHARIDE DEACETYLASE"/>
    <property type="match status" value="1"/>
</dbReference>
<dbReference type="HOGENOM" id="CLU_1034133_0_0_11"/>
<dbReference type="eggNOG" id="COG0726">
    <property type="taxonomic scope" value="Bacteria"/>
</dbReference>
<reference evidence="4 5" key="1">
    <citation type="submission" date="2010-01" db="EMBL/GenBank/DDBJ databases">
        <title>The complete genome of Thermobispora bispora DSM 43833.</title>
        <authorList>
            <consortium name="US DOE Joint Genome Institute (JGI-PGF)"/>
            <person name="Lucas S."/>
            <person name="Copeland A."/>
            <person name="Lapidus A."/>
            <person name="Glavina del Rio T."/>
            <person name="Dalin E."/>
            <person name="Tice H."/>
            <person name="Bruce D."/>
            <person name="Goodwin L."/>
            <person name="Pitluck S."/>
            <person name="Kyrpides N."/>
            <person name="Mavromatis K."/>
            <person name="Ivanova N."/>
            <person name="Mikhailova N."/>
            <person name="Chertkov O."/>
            <person name="Brettin T."/>
            <person name="Detter J.C."/>
            <person name="Han C."/>
            <person name="Larimer F."/>
            <person name="Land M."/>
            <person name="Hauser L."/>
            <person name="Markowitz V."/>
            <person name="Cheng J.-F."/>
            <person name="Hugenholtz P."/>
            <person name="Woyke T."/>
            <person name="Wu D."/>
            <person name="Jando M."/>
            <person name="Schneider S."/>
            <person name="Klenk H.-P."/>
            <person name="Eisen J.A."/>
        </authorList>
    </citation>
    <scope>NUCLEOTIDE SEQUENCE [LARGE SCALE GENOMIC DNA]</scope>
    <source>
        <strain evidence="5">ATCC 19993 / DSM 43833 / CBS 139.67 / JCM 10125 / KCTC 9307 / NBRC 14880 / R51</strain>
    </source>
</reference>
<dbReference type="GO" id="GO:0016810">
    <property type="term" value="F:hydrolase activity, acting on carbon-nitrogen (but not peptide) bonds"/>
    <property type="evidence" value="ECO:0007669"/>
    <property type="project" value="InterPro"/>
</dbReference>